<dbReference type="InterPro" id="IPR036162">
    <property type="entry name" value="Resolvase-like_N_sf"/>
</dbReference>
<evidence type="ECO:0000256" key="2">
    <source>
        <dbReference type="ARBA" id="ARBA00023172"/>
    </source>
</evidence>
<evidence type="ECO:0000256" key="1">
    <source>
        <dbReference type="ARBA" id="ARBA00023125"/>
    </source>
</evidence>
<dbReference type="CDD" id="cd00338">
    <property type="entry name" value="Ser_Recombinase"/>
    <property type="match status" value="1"/>
</dbReference>
<dbReference type="Gene3D" id="3.40.50.1390">
    <property type="entry name" value="Resolvase, N-terminal catalytic domain"/>
    <property type="match status" value="1"/>
</dbReference>
<evidence type="ECO:0000313" key="4">
    <source>
        <dbReference type="EMBL" id="MQR02471.1"/>
    </source>
</evidence>
<name>A0A843YYX1_9BURK</name>
<dbReference type="Proteomes" id="UP000451565">
    <property type="component" value="Unassembled WGS sequence"/>
</dbReference>
<dbReference type="EMBL" id="WINI01000009">
    <property type="protein sequence ID" value="MQR02471.1"/>
    <property type="molecule type" value="Genomic_DNA"/>
</dbReference>
<dbReference type="AlphaFoldDB" id="A0A843YYX1"/>
<protein>
    <submittedName>
        <fullName evidence="4">Resolvase</fullName>
    </submittedName>
</protein>
<dbReference type="PANTHER" id="PTHR30461">
    <property type="entry name" value="DNA-INVERTASE FROM LAMBDOID PROPHAGE"/>
    <property type="match status" value="1"/>
</dbReference>
<dbReference type="OrthoDB" id="2290206at2"/>
<dbReference type="PANTHER" id="PTHR30461:SF2">
    <property type="entry name" value="SERINE RECOMBINASE PINE-RELATED"/>
    <property type="match status" value="1"/>
</dbReference>
<dbReference type="SMART" id="SM00857">
    <property type="entry name" value="Resolvase"/>
    <property type="match status" value="1"/>
</dbReference>
<dbReference type="GO" id="GO:0003677">
    <property type="term" value="F:DNA binding"/>
    <property type="evidence" value="ECO:0007669"/>
    <property type="project" value="UniProtKB-KW"/>
</dbReference>
<keyword evidence="1" id="KW-0238">DNA-binding</keyword>
<dbReference type="InterPro" id="IPR050639">
    <property type="entry name" value="SSR_resolvase"/>
</dbReference>
<gene>
    <name evidence="4" type="ORF">GEV47_17485</name>
</gene>
<evidence type="ECO:0000313" key="5">
    <source>
        <dbReference type="Proteomes" id="UP000451565"/>
    </source>
</evidence>
<keyword evidence="5" id="KW-1185">Reference proteome</keyword>
<evidence type="ECO:0000259" key="3">
    <source>
        <dbReference type="PROSITE" id="PS51736"/>
    </source>
</evidence>
<organism evidence="4 5">
    <name type="scientific">Glaciimonas soli</name>
    <dbReference type="NCBI Taxonomy" id="2590999"/>
    <lineage>
        <taxon>Bacteria</taxon>
        <taxon>Pseudomonadati</taxon>
        <taxon>Pseudomonadota</taxon>
        <taxon>Betaproteobacteria</taxon>
        <taxon>Burkholderiales</taxon>
        <taxon>Oxalobacteraceae</taxon>
        <taxon>Glaciimonas</taxon>
    </lineage>
</organism>
<reference evidence="4 5" key="1">
    <citation type="submission" date="2019-10" db="EMBL/GenBank/DDBJ databases">
        <title>Glaciimonas soli sp. nov., a psychrophilic bacterium isolated from the forest soil of a high elevation mountain in Taiwan.</title>
        <authorList>
            <person name="Wang L.-T."/>
            <person name="Shieh W.Y."/>
        </authorList>
    </citation>
    <scope>NUCLEOTIDE SEQUENCE [LARGE SCALE GENOMIC DNA]</scope>
    <source>
        <strain evidence="4 5">GS1</strain>
    </source>
</reference>
<dbReference type="SUPFAM" id="SSF53041">
    <property type="entry name" value="Resolvase-like"/>
    <property type="match status" value="1"/>
</dbReference>
<accession>A0A843YYX1</accession>
<dbReference type="GO" id="GO:0000150">
    <property type="term" value="F:DNA strand exchange activity"/>
    <property type="evidence" value="ECO:0007669"/>
    <property type="project" value="InterPro"/>
</dbReference>
<dbReference type="InterPro" id="IPR006119">
    <property type="entry name" value="Resolv_N"/>
</dbReference>
<sequence>MTNVTFIAYYRVSTQKQGASGLGLEAQQEAVARYLNGGAWELVDEFVETETGKGADALTRRPQLRAALDACRKSGAKLLIAKLDRLARNVHFITGLMEASRGNGKNAVKFVACDMPDANDLTIHLMAAFAEHEAKRISERTKDALAMAKKRGVVLGAAGPANLKPHIEIRRADADSFAEKLRGQIEGFELRELTQRQMVDELNLLGIRTPRSGEWSLIQLQRTIARLR</sequence>
<proteinExistence type="predicted"/>
<dbReference type="PROSITE" id="PS51736">
    <property type="entry name" value="RECOMBINASES_3"/>
    <property type="match status" value="1"/>
</dbReference>
<dbReference type="Pfam" id="PF00239">
    <property type="entry name" value="Resolvase"/>
    <property type="match status" value="1"/>
</dbReference>
<comment type="caution">
    <text evidence="4">The sequence shown here is derived from an EMBL/GenBank/DDBJ whole genome shotgun (WGS) entry which is preliminary data.</text>
</comment>
<feature type="domain" description="Resolvase/invertase-type recombinase catalytic" evidence="3">
    <location>
        <begin position="5"/>
        <end position="152"/>
    </location>
</feature>
<keyword evidence="2" id="KW-0233">DNA recombination</keyword>